<evidence type="ECO:0000256" key="2">
    <source>
        <dbReference type="ARBA" id="ARBA00022833"/>
    </source>
</evidence>
<dbReference type="InterPro" id="IPR011051">
    <property type="entry name" value="RmlC_Cupin_sf"/>
</dbReference>
<sequence length="567" mass="61555">MSAVRGYEAEPCHRITGEVGTGYRDALAGFAPGPVLAVDGPVAVDWETVAAGIGEALAARGVAVKQIDMREHFAPWPDILARTGSAVLADDPDFAPLSRAGLADFFTGLPEPGAAADAVTVVVGPGAALVPHDRLWYADLPKRYAEAGITGGSGRNLGQPAGTGAGTTRRLFYIDWPVLDRHRDTLLADVDLWLDVQDPQAPAWLDGTALRDALAGLARRPFRTRPTFNTTSWGGHWAQERLGFNREAANTALGYELIAPESGILVGRPDGPRVEVPLQALVALHPEEVLGEPVHAMFGTSFPIRFDYLDTVGGGNLSVHCHPQSDYMRRVFGWPYTQHETYYMMLGGADSQVFLGLREGADLAAFRREADRAVHEGVPFDIERYVQTFPADRHQLFLIPGGTPHGSGAGNVVLEISATPYLYSLRFYDWLRRDGAGRQRPVHVGHAFENLDPARSGEAVARDLVQEARTLRSGEGWREDVIGRLPEMFFEVRRLELAPDAVVDDDTEHRFHVVNVVAGDGILLETSGGDRRVLAYAETLTVPAAAGAYRVRALGAGPVRYVKALVR</sequence>
<comment type="caution">
    <text evidence="3">The sequence shown here is derived from an EMBL/GenBank/DDBJ whole genome shotgun (WGS) entry which is preliminary data.</text>
</comment>
<protein>
    <recommendedName>
        <fullName evidence="5">Mannose-6-phosphate isomerase class I</fullName>
    </recommendedName>
</protein>
<dbReference type="CDD" id="cd07010">
    <property type="entry name" value="cupin_PMI_type_I_N_bac"/>
    <property type="match status" value="1"/>
</dbReference>
<dbReference type="PIRSF" id="PIRSF026713">
    <property type="entry name" value="PMI_Firm_long_prd"/>
    <property type="match status" value="1"/>
</dbReference>
<accession>A0ABV1X5G7</accession>
<dbReference type="Gene3D" id="2.60.120.10">
    <property type="entry name" value="Jelly Rolls"/>
    <property type="match status" value="1"/>
</dbReference>
<dbReference type="InterPro" id="IPR051804">
    <property type="entry name" value="Carb_Metab_Reg_Kinase/Isom"/>
</dbReference>
<name>A0ABV1X5G7_9ACTN</name>
<dbReference type="PANTHER" id="PTHR42742:SF3">
    <property type="entry name" value="FRUCTOKINASE"/>
    <property type="match status" value="1"/>
</dbReference>
<organism evidence="3 4">
    <name type="scientific">Streptomyces hyaluromycini</name>
    <dbReference type="NCBI Taxonomy" id="1377993"/>
    <lineage>
        <taxon>Bacteria</taxon>
        <taxon>Bacillati</taxon>
        <taxon>Actinomycetota</taxon>
        <taxon>Actinomycetes</taxon>
        <taxon>Kitasatosporales</taxon>
        <taxon>Streptomycetaceae</taxon>
        <taxon>Streptomyces</taxon>
    </lineage>
</organism>
<dbReference type="RefSeq" id="WP_350786240.1">
    <property type="nucleotide sequence ID" value="NZ_JBEPEK010000315.1"/>
</dbReference>
<dbReference type="PANTHER" id="PTHR42742">
    <property type="entry name" value="TRANSCRIPTIONAL REPRESSOR MPRA"/>
    <property type="match status" value="1"/>
</dbReference>
<dbReference type="EMBL" id="JBEPEK010000315">
    <property type="protein sequence ID" value="MER7184261.1"/>
    <property type="molecule type" value="Genomic_DNA"/>
</dbReference>
<gene>
    <name evidence="3" type="ORF">ABT404_33160</name>
</gene>
<evidence type="ECO:0008006" key="5">
    <source>
        <dbReference type="Google" id="ProtNLM"/>
    </source>
</evidence>
<dbReference type="InterPro" id="IPR016847">
    <property type="entry name" value="Man6P_Isoase_Firm_lng_prd"/>
</dbReference>
<dbReference type="SUPFAM" id="SSF51182">
    <property type="entry name" value="RmlC-like cupins"/>
    <property type="match status" value="1"/>
</dbReference>
<evidence type="ECO:0000313" key="3">
    <source>
        <dbReference type="EMBL" id="MER7184261.1"/>
    </source>
</evidence>
<dbReference type="InterPro" id="IPR014710">
    <property type="entry name" value="RmlC-like_jellyroll"/>
</dbReference>
<keyword evidence="1" id="KW-0479">Metal-binding</keyword>
<proteinExistence type="predicted"/>
<keyword evidence="2" id="KW-0862">Zinc</keyword>
<evidence type="ECO:0000256" key="1">
    <source>
        <dbReference type="ARBA" id="ARBA00022723"/>
    </source>
</evidence>
<reference evidence="3 4" key="1">
    <citation type="submission" date="2024-06" db="EMBL/GenBank/DDBJ databases">
        <title>The Natural Products Discovery Center: Release of the First 8490 Sequenced Strains for Exploring Actinobacteria Biosynthetic Diversity.</title>
        <authorList>
            <person name="Kalkreuter E."/>
            <person name="Kautsar S.A."/>
            <person name="Yang D."/>
            <person name="Bader C.D."/>
            <person name="Teijaro C.N."/>
            <person name="Fluegel L."/>
            <person name="Davis C.M."/>
            <person name="Simpson J.R."/>
            <person name="Lauterbach L."/>
            <person name="Steele A.D."/>
            <person name="Gui C."/>
            <person name="Meng S."/>
            <person name="Li G."/>
            <person name="Viehrig K."/>
            <person name="Ye F."/>
            <person name="Su P."/>
            <person name="Kiefer A.F."/>
            <person name="Nichols A."/>
            <person name="Cepeda A.J."/>
            <person name="Yan W."/>
            <person name="Fan B."/>
            <person name="Jiang Y."/>
            <person name="Adhikari A."/>
            <person name="Zheng C.-J."/>
            <person name="Schuster L."/>
            <person name="Cowan T.M."/>
            <person name="Smanski M.J."/>
            <person name="Chevrette M.G."/>
            <person name="De Carvalho L.P.S."/>
            <person name="Shen B."/>
        </authorList>
    </citation>
    <scope>NUCLEOTIDE SEQUENCE [LARGE SCALE GENOMIC DNA]</scope>
    <source>
        <strain evidence="3 4">NPDC000234</strain>
    </source>
</reference>
<keyword evidence="4" id="KW-1185">Reference proteome</keyword>
<evidence type="ECO:0000313" key="4">
    <source>
        <dbReference type="Proteomes" id="UP001474181"/>
    </source>
</evidence>
<dbReference type="Proteomes" id="UP001474181">
    <property type="component" value="Unassembled WGS sequence"/>
</dbReference>